<dbReference type="Proteomes" id="UP000663400">
    <property type="component" value="Chromosome"/>
</dbReference>
<keyword evidence="3" id="KW-1185">Reference proteome</keyword>
<accession>A0ABX7RBF1</accession>
<keyword evidence="1" id="KW-0472">Membrane</keyword>
<feature type="transmembrane region" description="Helical" evidence="1">
    <location>
        <begin position="51"/>
        <end position="74"/>
    </location>
</feature>
<reference evidence="2 3" key="1">
    <citation type="submission" date="2021-02" db="EMBL/GenBank/DDBJ databases">
        <title>Lysobacter arenosi sp. nov., isolated from soil of gangwondo yeongwol, south Korea.</title>
        <authorList>
            <person name="Kim K.R."/>
            <person name="Kim K.H."/>
            <person name="Jeon C.O."/>
        </authorList>
    </citation>
    <scope>NUCLEOTIDE SEQUENCE [LARGE SCALE GENOMIC DNA]</scope>
    <source>
        <strain evidence="2 3">R7</strain>
    </source>
</reference>
<evidence type="ECO:0000313" key="2">
    <source>
        <dbReference type="EMBL" id="QSX74616.1"/>
    </source>
</evidence>
<sequence>MNRGWQRFGRLGSRALRWTLALLFLLLCLAVSAYAFTYMYRYHGPQDFMSAKFVLSGLDVPAHFMGAGLALLLAPLQLSGSIRRYVPRLHRLSGGLYTAGVLIGGLGGLSLSTHATGGAASGIAFALLAVLWMGVTGIGIRHAIAGDLALHRRWMIRSIALTASAITLRLTLGIGQGVLHLPFVPVYIFAAWSCWTVNLALSELWLHWPSIRAKWLSPRPLSRVGVGVGHG</sequence>
<protein>
    <submittedName>
        <fullName evidence="2">DUF2306 domain-containing protein</fullName>
    </submittedName>
</protein>
<evidence type="ECO:0000313" key="3">
    <source>
        <dbReference type="Proteomes" id="UP000663400"/>
    </source>
</evidence>
<gene>
    <name evidence="2" type="ORF">HIV01_015780</name>
</gene>
<feature type="transmembrane region" description="Helical" evidence="1">
    <location>
        <begin position="186"/>
        <end position="206"/>
    </location>
</feature>
<feature type="transmembrane region" description="Helical" evidence="1">
    <location>
        <begin position="154"/>
        <end position="174"/>
    </location>
</feature>
<proteinExistence type="predicted"/>
<keyword evidence="1" id="KW-0812">Transmembrane</keyword>
<dbReference type="EMBL" id="CP071517">
    <property type="protein sequence ID" value="QSX74616.1"/>
    <property type="molecule type" value="Genomic_DNA"/>
</dbReference>
<dbReference type="Pfam" id="PF10067">
    <property type="entry name" value="DUF2306"/>
    <property type="match status" value="1"/>
</dbReference>
<name>A0ABX7RBF1_9GAMM</name>
<keyword evidence="1" id="KW-1133">Transmembrane helix</keyword>
<dbReference type="RefSeq" id="WP_200609025.1">
    <property type="nucleotide sequence ID" value="NZ_CP071517.1"/>
</dbReference>
<dbReference type="InterPro" id="IPR018750">
    <property type="entry name" value="DUF2306_membrane"/>
</dbReference>
<organism evidence="2 3">
    <name type="scientific">Lysobacter arenosi</name>
    <dbReference type="NCBI Taxonomy" id="2795387"/>
    <lineage>
        <taxon>Bacteria</taxon>
        <taxon>Pseudomonadati</taxon>
        <taxon>Pseudomonadota</taxon>
        <taxon>Gammaproteobacteria</taxon>
        <taxon>Lysobacterales</taxon>
        <taxon>Lysobacteraceae</taxon>
        <taxon>Lysobacter</taxon>
    </lineage>
</organism>
<feature type="transmembrane region" description="Helical" evidence="1">
    <location>
        <begin position="95"/>
        <end position="113"/>
    </location>
</feature>
<evidence type="ECO:0000256" key="1">
    <source>
        <dbReference type="SAM" id="Phobius"/>
    </source>
</evidence>
<feature type="transmembrane region" description="Helical" evidence="1">
    <location>
        <begin position="119"/>
        <end position="142"/>
    </location>
</feature>